<protein>
    <submittedName>
        <fullName evidence="1">Uncharacterized protein</fullName>
    </submittedName>
</protein>
<sequence length="74" mass="8442">MMVKLQPYEFKFIHKKGKEMGLADCLSRMPLNEEEKQTKDDELMVLVVGTFACTNHEKIANATAGDEQLQIVKK</sequence>
<proteinExistence type="predicted"/>
<name>A0A9D4E6W5_DREPO</name>
<reference evidence="1" key="1">
    <citation type="journal article" date="2019" name="bioRxiv">
        <title>The Genome of the Zebra Mussel, Dreissena polymorpha: A Resource for Invasive Species Research.</title>
        <authorList>
            <person name="McCartney M.A."/>
            <person name="Auch B."/>
            <person name="Kono T."/>
            <person name="Mallez S."/>
            <person name="Zhang Y."/>
            <person name="Obille A."/>
            <person name="Becker A."/>
            <person name="Abrahante J.E."/>
            <person name="Garbe J."/>
            <person name="Badalamenti J.P."/>
            <person name="Herman A."/>
            <person name="Mangelson H."/>
            <person name="Liachko I."/>
            <person name="Sullivan S."/>
            <person name="Sone E.D."/>
            <person name="Koren S."/>
            <person name="Silverstein K.A.T."/>
            <person name="Beckman K.B."/>
            <person name="Gohl D.M."/>
        </authorList>
    </citation>
    <scope>NUCLEOTIDE SEQUENCE</scope>
    <source>
        <strain evidence="1">Duluth1</strain>
        <tissue evidence="1">Whole animal</tissue>
    </source>
</reference>
<evidence type="ECO:0000313" key="1">
    <source>
        <dbReference type="EMBL" id="KAH3774203.1"/>
    </source>
</evidence>
<comment type="caution">
    <text evidence="1">The sequence shown here is derived from an EMBL/GenBank/DDBJ whole genome shotgun (WGS) entry which is preliminary data.</text>
</comment>
<organism evidence="1 2">
    <name type="scientific">Dreissena polymorpha</name>
    <name type="common">Zebra mussel</name>
    <name type="synonym">Mytilus polymorpha</name>
    <dbReference type="NCBI Taxonomy" id="45954"/>
    <lineage>
        <taxon>Eukaryota</taxon>
        <taxon>Metazoa</taxon>
        <taxon>Spiralia</taxon>
        <taxon>Lophotrochozoa</taxon>
        <taxon>Mollusca</taxon>
        <taxon>Bivalvia</taxon>
        <taxon>Autobranchia</taxon>
        <taxon>Heteroconchia</taxon>
        <taxon>Euheterodonta</taxon>
        <taxon>Imparidentia</taxon>
        <taxon>Neoheterodontei</taxon>
        <taxon>Myida</taxon>
        <taxon>Dreissenoidea</taxon>
        <taxon>Dreissenidae</taxon>
        <taxon>Dreissena</taxon>
    </lineage>
</organism>
<dbReference type="Proteomes" id="UP000828390">
    <property type="component" value="Unassembled WGS sequence"/>
</dbReference>
<accession>A0A9D4E6W5</accession>
<keyword evidence="2" id="KW-1185">Reference proteome</keyword>
<dbReference type="AlphaFoldDB" id="A0A9D4E6W5"/>
<dbReference type="EMBL" id="JAIWYP010000009">
    <property type="protein sequence ID" value="KAH3774203.1"/>
    <property type="molecule type" value="Genomic_DNA"/>
</dbReference>
<gene>
    <name evidence="1" type="ORF">DPMN_175578</name>
</gene>
<reference evidence="1" key="2">
    <citation type="submission" date="2020-11" db="EMBL/GenBank/DDBJ databases">
        <authorList>
            <person name="McCartney M.A."/>
            <person name="Auch B."/>
            <person name="Kono T."/>
            <person name="Mallez S."/>
            <person name="Becker A."/>
            <person name="Gohl D.M."/>
            <person name="Silverstein K.A.T."/>
            <person name="Koren S."/>
            <person name="Bechman K.B."/>
            <person name="Herman A."/>
            <person name="Abrahante J.E."/>
            <person name="Garbe J."/>
        </authorList>
    </citation>
    <scope>NUCLEOTIDE SEQUENCE</scope>
    <source>
        <strain evidence="1">Duluth1</strain>
        <tissue evidence="1">Whole animal</tissue>
    </source>
</reference>
<evidence type="ECO:0000313" key="2">
    <source>
        <dbReference type="Proteomes" id="UP000828390"/>
    </source>
</evidence>